<gene>
    <name evidence="1" type="ORF">GPUH_LOCUS8746</name>
</gene>
<protein>
    <submittedName>
        <fullName evidence="1 3">Uncharacterized protein</fullName>
    </submittedName>
</protein>
<dbReference type="AlphaFoldDB" id="A0A183DJ55"/>
<evidence type="ECO:0000313" key="3">
    <source>
        <dbReference type="WBParaSite" id="GPUH_0000875601-mRNA-1"/>
    </source>
</evidence>
<keyword evidence="2" id="KW-1185">Reference proteome</keyword>
<evidence type="ECO:0000313" key="2">
    <source>
        <dbReference type="Proteomes" id="UP000271098"/>
    </source>
</evidence>
<reference evidence="3" key="1">
    <citation type="submission" date="2016-06" db="UniProtKB">
        <authorList>
            <consortium name="WormBaseParasite"/>
        </authorList>
    </citation>
    <scope>IDENTIFICATION</scope>
</reference>
<accession>A0A183DJ55</accession>
<name>A0A183DJ55_9BILA</name>
<evidence type="ECO:0000313" key="1">
    <source>
        <dbReference type="EMBL" id="VDK64888.1"/>
    </source>
</evidence>
<sequence>MNRMRQFRRSVYILARSRSQHDGDVVVSWSIAVTMSRISSFHRDTLD</sequence>
<dbReference type="WBParaSite" id="GPUH_0000875601-mRNA-1">
    <property type="protein sequence ID" value="GPUH_0000875601-mRNA-1"/>
    <property type="gene ID" value="GPUH_0000875601"/>
</dbReference>
<organism evidence="3">
    <name type="scientific">Gongylonema pulchrum</name>
    <dbReference type="NCBI Taxonomy" id="637853"/>
    <lineage>
        <taxon>Eukaryota</taxon>
        <taxon>Metazoa</taxon>
        <taxon>Ecdysozoa</taxon>
        <taxon>Nematoda</taxon>
        <taxon>Chromadorea</taxon>
        <taxon>Rhabditida</taxon>
        <taxon>Spirurina</taxon>
        <taxon>Spiruromorpha</taxon>
        <taxon>Spiruroidea</taxon>
        <taxon>Gongylonematidae</taxon>
        <taxon>Gongylonema</taxon>
    </lineage>
</organism>
<proteinExistence type="predicted"/>
<dbReference type="Proteomes" id="UP000271098">
    <property type="component" value="Unassembled WGS sequence"/>
</dbReference>
<reference evidence="1 2" key="2">
    <citation type="submission" date="2018-11" db="EMBL/GenBank/DDBJ databases">
        <authorList>
            <consortium name="Pathogen Informatics"/>
        </authorList>
    </citation>
    <scope>NUCLEOTIDE SEQUENCE [LARGE SCALE GENOMIC DNA]</scope>
</reference>
<dbReference type="EMBL" id="UYRT01026311">
    <property type="protein sequence ID" value="VDK64888.1"/>
    <property type="molecule type" value="Genomic_DNA"/>
</dbReference>